<accession>A0A6J4ZIF5</accession>
<protein>
    <recommendedName>
        <fullName evidence="2">DUF4224 domain-containing protein</fullName>
    </recommendedName>
</protein>
<dbReference type="GeneID" id="92896353"/>
<keyword evidence="4" id="KW-1185">Reference proteome</keyword>
<dbReference type="InterPro" id="IPR025319">
    <property type="entry name" value="DUF4224"/>
</dbReference>
<evidence type="ECO:0000313" key="3">
    <source>
        <dbReference type="EMBL" id="CAB3627937.1"/>
    </source>
</evidence>
<proteinExistence type="predicted"/>
<evidence type="ECO:0000313" key="4">
    <source>
        <dbReference type="Proteomes" id="UP000507979"/>
    </source>
</evidence>
<dbReference type="Proteomes" id="UP000507979">
    <property type="component" value="Unassembled WGS sequence"/>
</dbReference>
<feature type="region of interest" description="Disordered" evidence="1">
    <location>
        <begin position="67"/>
        <end position="88"/>
    </location>
</feature>
<feature type="domain" description="DUF4224" evidence="2">
    <location>
        <begin position="15"/>
        <end position="65"/>
    </location>
</feature>
<dbReference type="Pfam" id="PF13986">
    <property type="entry name" value="DUF4224"/>
    <property type="match status" value="1"/>
</dbReference>
<reference evidence="3 4" key="1">
    <citation type="submission" date="2020-04" db="EMBL/GenBank/DDBJ databases">
        <authorList>
            <person name="De Canck E."/>
        </authorList>
    </citation>
    <scope>NUCLEOTIDE SEQUENCE [LARGE SCALE GENOMIC DNA]</scope>
    <source>
        <strain evidence="3 4">LMG 26845</strain>
    </source>
</reference>
<dbReference type="AlphaFoldDB" id="A0A6J4ZIF5"/>
<gene>
    <name evidence="3" type="ORF">LMG26845_00515</name>
</gene>
<organism evidence="3 4">
    <name type="scientific">Achromobacter insuavis</name>
    <dbReference type="NCBI Taxonomy" id="1287735"/>
    <lineage>
        <taxon>Bacteria</taxon>
        <taxon>Pseudomonadati</taxon>
        <taxon>Pseudomonadota</taxon>
        <taxon>Betaproteobacteria</taxon>
        <taxon>Burkholderiales</taxon>
        <taxon>Alcaligenaceae</taxon>
        <taxon>Achromobacter</taxon>
    </lineage>
</organism>
<evidence type="ECO:0000259" key="2">
    <source>
        <dbReference type="Pfam" id="PF13986"/>
    </source>
</evidence>
<dbReference type="RefSeq" id="WP_054434304.1">
    <property type="nucleotide sequence ID" value="NZ_CADIJR010000002.1"/>
</dbReference>
<dbReference type="EMBL" id="CADIJR010000002">
    <property type="protein sequence ID" value="CAB3627937.1"/>
    <property type="molecule type" value="Genomic_DNA"/>
</dbReference>
<evidence type="ECO:0000256" key="1">
    <source>
        <dbReference type="SAM" id="MobiDB-lite"/>
    </source>
</evidence>
<name>A0A6J4ZIF5_9BURK</name>
<sequence>MAHAAQHQAPAADMFLSPAEVAEMTGIRRGTKGKPYPVLQVEWLLAHGYPAHVNRAGRAIVARSAVDGQRQRAAEPANAEWTPDAWRA</sequence>